<dbReference type="CDD" id="cd02248">
    <property type="entry name" value="Peptidase_C1A"/>
    <property type="match status" value="1"/>
</dbReference>
<feature type="non-terminal residue" evidence="3">
    <location>
        <position position="228"/>
    </location>
</feature>
<evidence type="ECO:0000259" key="2">
    <source>
        <dbReference type="SMART" id="SM00645"/>
    </source>
</evidence>
<dbReference type="InterPro" id="IPR013128">
    <property type="entry name" value="Peptidase_C1A"/>
</dbReference>
<evidence type="ECO:0000313" key="4">
    <source>
        <dbReference type="Proteomes" id="UP000838878"/>
    </source>
</evidence>
<evidence type="ECO:0000313" key="3">
    <source>
        <dbReference type="EMBL" id="CAH0723526.1"/>
    </source>
</evidence>
<proteinExistence type="inferred from homology"/>
<evidence type="ECO:0000256" key="1">
    <source>
        <dbReference type="ARBA" id="ARBA00008455"/>
    </source>
</evidence>
<protein>
    <recommendedName>
        <fullName evidence="2">Peptidase C1A papain C-terminal domain-containing protein</fullName>
    </recommendedName>
</protein>
<dbReference type="OrthoDB" id="190265at2759"/>
<sequence>MVSPVKNQIDCNACWAFSAVANIESHLKIHLGRVETLSEQFLINCDGGEAGCGPQSLLLTFARIVVQLGGVLRNEDYEQYAGQLKPCYWNGSPKPVPVIGFRRVPSNEDAIATYIYKYGPVSAGINSASMAKYDGGIDEPTDEICDPNDLNHAILIVGFGSYDCQILASDPRPKHDHRQQLLEFSVLKYSVAACWEVGNVYTDRVELSPHRNIRVKGTEYICVPHAID</sequence>
<dbReference type="PANTHER" id="PTHR12411">
    <property type="entry name" value="CYSTEINE PROTEASE FAMILY C1-RELATED"/>
    <property type="match status" value="1"/>
</dbReference>
<dbReference type="Gene3D" id="3.90.70.10">
    <property type="entry name" value="Cysteine proteinases"/>
    <property type="match status" value="1"/>
</dbReference>
<dbReference type="InterPro" id="IPR000668">
    <property type="entry name" value="Peptidase_C1A_C"/>
</dbReference>
<gene>
    <name evidence="3" type="ORF">BINO364_LOCUS9351</name>
</gene>
<organism evidence="3 4">
    <name type="scientific">Brenthis ino</name>
    <name type="common">lesser marbled fritillary</name>
    <dbReference type="NCBI Taxonomy" id="405034"/>
    <lineage>
        <taxon>Eukaryota</taxon>
        <taxon>Metazoa</taxon>
        <taxon>Ecdysozoa</taxon>
        <taxon>Arthropoda</taxon>
        <taxon>Hexapoda</taxon>
        <taxon>Insecta</taxon>
        <taxon>Pterygota</taxon>
        <taxon>Neoptera</taxon>
        <taxon>Endopterygota</taxon>
        <taxon>Lepidoptera</taxon>
        <taxon>Glossata</taxon>
        <taxon>Ditrysia</taxon>
        <taxon>Papilionoidea</taxon>
        <taxon>Nymphalidae</taxon>
        <taxon>Heliconiinae</taxon>
        <taxon>Argynnini</taxon>
        <taxon>Brenthis</taxon>
    </lineage>
</organism>
<accession>A0A8J9YER2</accession>
<dbReference type="Proteomes" id="UP000838878">
    <property type="component" value="Chromosome 4"/>
</dbReference>
<dbReference type="InterPro" id="IPR038765">
    <property type="entry name" value="Papain-like_cys_pep_sf"/>
</dbReference>
<dbReference type="EMBL" id="OV170224">
    <property type="protein sequence ID" value="CAH0723526.1"/>
    <property type="molecule type" value="Genomic_DNA"/>
</dbReference>
<dbReference type="Pfam" id="PF00112">
    <property type="entry name" value="Peptidase_C1"/>
    <property type="match status" value="1"/>
</dbReference>
<dbReference type="SMART" id="SM00645">
    <property type="entry name" value="Pept_C1"/>
    <property type="match status" value="1"/>
</dbReference>
<dbReference type="GO" id="GO:0008234">
    <property type="term" value="F:cysteine-type peptidase activity"/>
    <property type="evidence" value="ECO:0007669"/>
    <property type="project" value="InterPro"/>
</dbReference>
<dbReference type="SUPFAM" id="SSF54001">
    <property type="entry name" value="Cysteine proteinases"/>
    <property type="match status" value="1"/>
</dbReference>
<dbReference type="InterPro" id="IPR025660">
    <property type="entry name" value="Pept_his_AS"/>
</dbReference>
<dbReference type="InterPro" id="IPR039417">
    <property type="entry name" value="Peptidase_C1A_papain-like"/>
</dbReference>
<name>A0A8J9YER2_9NEOP</name>
<dbReference type="AlphaFoldDB" id="A0A8J9YER2"/>
<reference evidence="3" key="1">
    <citation type="submission" date="2021-12" db="EMBL/GenBank/DDBJ databases">
        <authorList>
            <person name="Martin H S."/>
        </authorList>
    </citation>
    <scope>NUCLEOTIDE SEQUENCE</scope>
</reference>
<dbReference type="PROSITE" id="PS00639">
    <property type="entry name" value="THIOL_PROTEASE_HIS"/>
    <property type="match status" value="1"/>
</dbReference>
<keyword evidence="4" id="KW-1185">Reference proteome</keyword>
<comment type="similarity">
    <text evidence="1">Belongs to the peptidase C1 family.</text>
</comment>
<dbReference type="GO" id="GO:0006508">
    <property type="term" value="P:proteolysis"/>
    <property type="evidence" value="ECO:0007669"/>
    <property type="project" value="InterPro"/>
</dbReference>
<feature type="domain" description="Peptidase C1A papain C-terminal" evidence="2">
    <location>
        <begin position="1"/>
        <end position="175"/>
    </location>
</feature>